<accession>A0A9Q1ZAH9</accession>
<evidence type="ECO:0000259" key="1">
    <source>
        <dbReference type="PROSITE" id="PS50943"/>
    </source>
</evidence>
<dbReference type="CDD" id="cd00093">
    <property type="entry name" value="HTH_XRE"/>
    <property type="match status" value="1"/>
</dbReference>
<dbReference type="AlphaFoldDB" id="A0A9Q1ZAH9"/>
<dbReference type="Proteomes" id="UP000037540">
    <property type="component" value="Unassembled WGS sequence"/>
</dbReference>
<dbReference type="InterPro" id="IPR001387">
    <property type="entry name" value="Cro/C1-type_HTH"/>
</dbReference>
<dbReference type="PROSITE" id="PS50943">
    <property type="entry name" value="HTH_CROC1"/>
    <property type="match status" value="1"/>
</dbReference>
<dbReference type="InterPro" id="IPR010982">
    <property type="entry name" value="Lambda_DNA-bd_dom_sf"/>
</dbReference>
<dbReference type="Gene3D" id="1.10.260.40">
    <property type="entry name" value="lambda repressor-like DNA-binding domains"/>
    <property type="match status" value="1"/>
</dbReference>
<evidence type="ECO:0000313" key="3">
    <source>
        <dbReference type="Proteomes" id="UP000037540"/>
    </source>
</evidence>
<evidence type="ECO:0000313" key="2">
    <source>
        <dbReference type="EMBL" id="KOA84247.1"/>
    </source>
</evidence>
<comment type="caution">
    <text evidence="2">The sequence shown here is derived from an EMBL/GenBank/DDBJ whole genome shotgun (WGS) entry which is preliminary data.</text>
</comment>
<reference evidence="2 3" key="1">
    <citation type="submission" date="2015-07" db="EMBL/GenBank/DDBJ databases">
        <title>Draft genome sequences of 17 French Clostridium botulinum group III.</title>
        <authorList>
            <person name="Woudstra C."/>
            <person name="Le Marechal C."/>
            <person name="Souillard R."/>
            <person name="Bayon-Auboyer M.-H."/>
            <person name="Dessouter D."/>
            <person name="Fach P."/>
        </authorList>
    </citation>
    <scope>NUCLEOTIDE SEQUENCE [LARGE SCALE GENOMIC DNA]</scope>
    <source>
        <strain evidence="2 3">12LNRI-CD</strain>
    </source>
</reference>
<dbReference type="RefSeq" id="WP_013726773.1">
    <property type="nucleotide sequence ID" value="NZ_LGVP01000048.1"/>
</dbReference>
<protein>
    <submittedName>
        <fullName evidence="2">Transcriptional regulator</fullName>
    </submittedName>
</protein>
<gene>
    <name evidence="2" type="ORF">ADU74_11515</name>
</gene>
<organism evidence="2 3">
    <name type="scientific">Clostridium botulinum</name>
    <dbReference type="NCBI Taxonomy" id="1491"/>
    <lineage>
        <taxon>Bacteria</taxon>
        <taxon>Bacillati</taxon>
        <taxon>Bacillota</taxon>
        <taxon>Clostridia</taxon>
        <taxon>Eubacteriales</taxon>
        <taxon>Clostridiaceae</taxon>
        <taxon>Clostridium</taxon>
    </lineage>
</organism>
<sequence length="60" mass="7165">MKIKVLRVINNWTQEEAAKRCKTSQKNYWLWEIGKSYPIRKSQKSIAVAYNVKVKDIFSF</sequence>
<name>A0A9Q1ZAH9_CLOBO</name>
<proteinExistence type="predicted"/>
<dbReference type="SUPFAM" id="SSF47413">
    <property type="entry name" value="lambda repressor-like DNA-binding domains"/>
    <property type="match status" value="1"/>
</dbReference>
<dbReference type="EMBL" id="LGVR01000070">
    <property type="protein sequence ID" value="KOA84247.1"/>
    <property type="molecule type" value="Genomic_DNA"/>
</dbReference>
<dbReference type="GO" id="GO:0003677">
    <property type="term" value="F:DNA binding"/>
    <property type="evidence" value="ECO:0007669"/>
    <property type="project" value="InterPro"/>
</dbReference>
<feature type="domain" description="HTH cro/C1-type" evidence="1">
    <location>
        <begin position="3"/>
        <end position="57"/>
    </location>
</feature>